<dbReference type="GO" id="GO:0031201">
    <property type="term" value="C:SNARE complex"/>
    <property type="evidence" value="ECO:0007669"/>
    <property type="project" value="TreeGrafter"/>
</dbReference>
<evidence type="ECO:0000256" key="5">
    <source>
        <dbReference type="ARBA" id="ARBA00022692"/>
    </source>
</evidence>
<accession>A0A087TBM1</accession>
<dbReference type="GO" id="GO:0006836">
    <property type="term" value="P:neurotransmitter transport"/>
    <property type="evidence" value="ECO:0007669"/>
    <property type="project" value="UniProtKB-KW"/>
</dbReference>
<dbReference type="PROSITE" id="PS00914">
    <property type="entry name" value="SYNTAXIN"/>
    <property type="match status" value="1"/>
</dbReference>
<keyword evidence="6" id="KW-0532">Neurotransmitter transport</keyword>
<dbReference type="EMBL" id="KK114464">
    <property type="protein sequence ID" value="KFM62510.1"/>
    <property type="molecule type" value="Genomic_DNA"/>
</dbReference>
<dbReference type="GO" id="GO:0048278">
    <property type="term" value="P:vesicle docking"/>
    <property type="evidence" value="ECO:0007669"/>
    <property type="project" value="TreeGrafter"/>
</dbReference>
<evidence type="ECO:0000256" key="11">
    <source>
        <dbReference type="SAM" id="Coils"/>
    </source>
</evidence>
<evidence type="ECO:0000259" key="13">
    <source>
        <dbReference type="PROSITE" id="PS50192"/>
    </source>
</evidence>
<keyword evidence="15" id="KW-1185">Reference proteome</keyword>
<dbReference type="Gene3D" id="1.20.5.110">
    <property type="match status" value="1"/>
</dbReference>
<dbReference type="STRING" id="407821.A0A087TBM1"/>
<protein>
    <submittedName>
        <fullName evidence="14">Syntaxin-1A</fullName>
    </submittedName>
</protein>
<dbReference type="GO" id="GO:0006886">
    <property type="term" value="P:intracellular protein transport"/>
    <property type="evidence" value="ECO:0007669"/>
    <property type="project" value="InterPro"/>
</dbReference>
<comment type="subcellular location">
    <subcellularLocation>
        <location evidence="1">Endomembrane system</location>
        <topology evidence="1">Peripheral membrane protein</topology>
    </subcellularLocation>
    <subcellularLocation>
        <location evidence="2">Membrane</location>
        <topology evidence="2">Single-pass type IV membrane protein</topology>
    </subcellularLocation>
</comment>
<dbReference type="InterPro" id="IPR006011">
    <property type="entry name" value="Syntaxin_N"/>
</dbReference>
<evidence type="ECO:0000313" key="15">
    <source>
        <dbReference type="Proteomes" id="UP000054359"/>
    </source>
</evidence>
<dbReference type="FunFam" id="1.20.5.110:FF:000022">
    <property type="entry name" value="Syntaxin 19"/>
    <property type="match status" value="1"/>
</dbReference>
<dbReference type="InterPro" id="IPR010989">
    <property type="entry name" value="SNARE"/>
</dbReference>
<evidence type="ECO:0000256" key="10">
    <source>
        <dbReference type="RuleBase" id="RU003858"/>
    </source>
</evidence>
<dbReference type="SMART" id="SM00397">
    <property type="entry name" value="t_SNARE"/>
    <property type="match status" value="1"/>
</dbReference>
<evidence type="ECO:0000256" key="8">
    <source>
        <dbReference type="ARBA" id="ARBA00023054"/>
    </source>
</evidence>
<dbReference type="FunFam" id="1.20.58.70:FF:000011">
    <property type="entry name" value="Syntaxin 4"/>
    <property type="match status" value="1"/>
</dbReference>
<reference evidence="14 15" key="1">
    <citation type="submission" date="2013-11" db="EMBL/GenBank/DDBJ databases">
        <title>Genome sequencing of Stegodyphus mimosarum.</title>
        <authorList>
            <person name="Bechsgaard J."/>
        </authorList>
    </citation>
    <scope>NUCLEOTIDE SEQUENCE [LARGE SCALE GENOMIC DNA]</scope>
</reference>
<dbReference type="Pfam" id="PF05739">
    <property type="entry name" value="SNARE"/>
    <property type="match status" value="1"/>
</dbReference>
<evidence type="ECO:0000256" key="4">
    <source>
        <dbReference type="ARBA" id="ARBA00022448"/>
    </source>
</evidence>
<dbReference type="InterPro" id="IPR000727">
    <property type="entry name" value="T_SNARE_dom"/>
</dbReference>
<dbReference type="SMART" id="SM00503">
    <property type="entry name" value="SynN"/>
    <property type="match status" value="1"/>
</dbReference>
<evidence type="ECO:0000256" key="9">
    <source>
        <dbReference type="ARBA" id="ARBA00023136"/>
    </source>
</evidence>
<name>A0A087TBM1_STEMI</name>
<evidence type="ECO:0000256" key="1">
    <source>
        <dbReference type="ARBA" id="ARBA00004184"/>
    </source>
</evidence>
<organism evidence="14 15">
    <name type="scientific">Stegodyphus mimosarum</name>
    <name type="common">African social velvet spider</name>
    <dbReference type="NCBI Taxonomy" id="407821"/>
    <lineage>
        <taxon>Eukaryota</taxon>
        <taxon>Metazoa</taxon>
        <taxon>Ecdysozoa</taxon>
        <taxon>Arthropoda</taxon>
        <taxon>Chelicerata</taxon>
        <taxon>Arachnida</taxon>
        <taxon>Araneae</taxon>
        <taxon>Araneomorphae</taxon>
        <taxon>Entelegynae</taxon>
        <taxon>Eresoidea</taxon>
        <taxon>Eresidae</taxon>
        <taxon>Stegodyphus</taxon>
    </lineage>
</organism>
<evidence type="ECO:0000313" key="14">
    <source>
        <dbReference type="EMBL" id="KFM62510.1"/>
    </source>
</evidence>
<dbReference type="AlphaFoldDB" id="A0A087TBM1"/>
<evidence type="ECO:0000256" key="6">
    <source>
        <dbReference type="ARBA" id="ARBA00022775"/>
    </source>
</evidence>
<dbReference type="Proteomes" id="UP000054359">
    <property type="component" value="Unassembled WGS sequence"/>
</dbReference>
<dbReference type="PANTHER" id="PTHR19957:SF424">
    <property type="entry name" value="SYNTAXIN-1A"/>
    <property type="match status" value="1"/>
</dbReference>
<comment type="similarity">
    <text evidence="3 10">Belongs to the syntaxin family.</text>
</comment>
<dbReference type="GO" id="GO:0005484">
    <property type="term" value="F:SNAP receptor activity"/>
    <property type="evidence" value="ECO:0007669"/>
    <property type="project" value="InterPro"/>
</dbReference>
<dbReference type="Gene3D" id="1.20.58.70">
    <property type="match status" value="1"/>
</dbReference>
<dbReference type="OrthoDB" id="6419842at2759"/>
<keyword evidence="8 11" id="KW-0175">Coiled coil</keyword>
<dbReference type="GO" id="GO:0000149">
    <property type="term" value="F:SNARE binding"/>
    <property type="evidence" value="ECO:0007669"/>
    <property type="project" value="TreeGrafter"/>
</dbReference>
<dbReference type="GO" id="GO:0012505">
    <property type="term" value="C:endomembrane system"/>
    <property type="evidence" value="ECO:0007669"/>
    <property type="project" value="UniProtKB-SubCell"/>
</dbReference>
<feature type="coiled-coil region" evidence="11">
    <location>
        <begin position="41"/>
        <end position="96"/>
    </location>
</feature>
<dbReference type="GO" id="GO:0005886">
    <property type="term" value="C:plasma membrane"/>
    <property type="evidence" value="ECO:0007669"/>
    <property type="project" value="TreeGrafter"/>
</dbReference>
<dbReference type="GO" id="GO:0006906">
    <property type="term" value="P:vesicle fusion"/>
    <property type="evidence" value="ECO:0007669"/>
    <property type="project" value="TreeGrafter"/>
</dbReference>
<dbReference type="SUPFAM" id="SSF47661">
    <property type="entry name" value="t-snare proteins"/>
    <property type="match status" value="1"/>
</dbReference>
<evidence type="ECO:0000256" key="12">
    <source>
        <dbReference type="SAM" id="Phobius"/>
    </source>
</evidence>
<keyword evidence="5 12" id="KW-0812">Transmembrane</keyword>
<feature type="domain" description="T-SNARE coiled-coil homology" evidence="13">
    <location>
        <begin position="196"/>
        <end position="258"/>
    </location>
</feature>
<evidence type="ECO:0000256" key="2">
    <source>
        <dbReference type="ARBA" id="ARBA00004211"/>
    </source>
</evidence>
<keyword evidence="9 12" id="KW-0472">Membrane</keyword>
<evidence type="ECO:0000256" key="7">
    <source>
        <dbReference type="ARBA" id="ARBA00022989"/>
    </source>
</evidence>
<feature type="non-terminal residue" evidence="14">
    <location>
        <position position="292"/>
    </location>
</feature>
<dbReference type="PANTHER" id="PTHR19957">
    <property type="entry name" value="SYNTAXIN"/>
    <property type="match status" value="1"/>
</dbReference>
<dbReference type="PROSITE" id="PS50192">
    <property type="entry name" value="T_SNARE"/>
    <property type="match status" value="1"/>
</dbReference>
<dbReference type="InterPro" id="IPR045242">
    <property type="entry name" value="Syntaxin"/>
</dbReference>
<proteinExistence type="inferred from homology"/>
<dbReference type="OMA" id="KTTHGPK"/>
<feature type="transmembrane region" description="Helical" evidence="12">
    <location>
        <begin position="270"/>
        <end position="291"/>
    </location>
</feature>
<keyword evidence="4" id="KW-0813">Transport</keyword>
<keyword evidence="7 12" id="KW-1133">Transmembrane helix</keyword>
<gene>
    <name evidence="14" type="ORF">X975_08125</name>
</gene>
<dbReference type="GO" id="GO:0006887">
    <property type="term" value="P:exocytosis"/>
    <property type="evidence" value="ECO:0007669"/>
    <property type="project" value="TreeGrafter"/>
</dbReference>
<dbReference type="CDD" id="cd00179">
    <property type="entry name" value="SynN"/>
    <property type="match status" value="1"/>
</dbReference>
<dbReference type="Pfam" id="PF00804">
    <property type="entry name" value="Syntaxin"/>
    <property type="match status" value="1"/>
</dbReference>
<evidence type="ECO:0000256" key="3">
    <source>
        <dbReference type="ARBA" id="ARBA00009063"/>
    </source>
</evidence>
<sequence>MVVDRLGDLKAVLKDNYEASNEITINMDYTDSYLSEFFMEVESITNSLDKIVASVEELKKKHIAILSALTPDEKVKQELENLMADIKRLSSSVRQKLKLMEQNVEQQEHVNNTSAELRIKRTQHSALFRRFVDAMTEYSSIQTEYRERCKNRIKRQLDITGNVKTDAELEEMLENGNPEVFTQGLVIETQKAKQSLADIEARHADIMKLEKSIKELHDMFLDMAIIVESQGELVDRVEYNVQNTTDYIANALSDINSAITYQKKARKKKIILIIVLIVVLAIIGLVIGLTVK</sequence>
<dbReference type="InterPro" id="IPR006012">
    <property type="entry name" value="Syntaxin/epimorphin_CS"/>
</dbReference>